<dbReference type="EMBL" id="JBHRTR010000046">
    <property type="protein sequence ID" value="MFC3230470.1"/>
    <property type="molecule type" value="Genomic_DNA"/>
</dbReference>
<protein>
    <recommendedName>
        <fullName evidence="9">TRAP transporter small permease protein</fullName>
    </recommendedName>
</protein>
<comment type="caution">
    <text evidence="11">The sequence shown here is derived from an EMBL/GenBank/DDBJ whole genome shotgun (WGS) entry which is preliminary data.</text>
</comment>
<keyword evidence="5 9" id="KW-0812">Transmembrane</keyword>
<keyword evidence="2 9" id="KW-0813">Transport</keyword>
<accession>A0ABV7L788</accession>
<comment type="similarity">
    <text evidence="8 9">Belongs to the TRAP transporter small permease family.</text>
</comment>
<evidence type="ECO:0000256" key="6">
    <source>
        <dbReference type="ARBA" id="ARBA00022989"/>
    </source>
</evidence>
<evidence type="ECO:0000256" key="5">
    <source>
        <dbReference type="ARBA" id="ARBA00022692"/>
    </source>
</evidence>
<dbReference type="Proteomes" id="UP001595528">
    <property type="component" value="Unassembled WGS sequence"/>
</dbReference>
<evidence type="ECO:0000256" key="4">
    <source>
        <dbReference type="ARBA" id="ARBA00022519"/>
    </source>
</evidence>
<dbReference type="Pfam" id="PF04290">
    <property type="entry name" value="DctQ"/>
    <property type="match status" value="1"/>
</dbReference>
<proteinExistence type="inferred from homology"/>
<comment type="function">
    <text evidence="9">Part of the tripartite ATP-independent periplasmic (TRAP) transport system.</text>
</comment>
<organism evidence="11 12">
    <name type="scientific">Marinibaculum pumilum</name>
    <dbReference type="NCBI Taxonomy" id="1766165"/>
    <lineage>
        <taxon>Bacteria</taxon>
        <taxon>Pseudomonadati</taxon>
        <taxon>Pseudomonadota</taxon>
        <taxon>Alphaproteobacteria</taxon>
        <taxon>Rhodospirillales</taxon>
        <taxon>Rhodospirillaceae</taxon>
        <taxon>Marinibaculum</taxon>
    </lineage>
</organism>
<comment type="subunit">
    <text evidence="9">The complex comprises the extracytoplasmic solute receptor protein and the two transmembrane proteins.</text>
</comment>
<evidence type="ECO:0000313" key="12">
    <source>
        <dbReference type="Proteomes" id="UP001595528"/>
    </source>
</evidence>
<feature type="transmembrane region" description="Helical" evidence="9">
    <location>
        <begin position="123"/>
        <end position="145"/>
    </location>
</feature>
<keyword evidence="4 9" id="KW-0997">Cell inner membrane</keyword>
<evidence type="ECO:0000259" key="10">
    <source>
        <dbReference type="Pfam" id="PF04290"/>
    </source>
</evidence>
<keyword evidence="7 9" id="KW-0472">Membrane</keyword>
<reference evidence="12" key="1">
    <citation type="journal article" date="2019" name="Int. J. Syst. Evol. Microbiol.">
        <title>The Global Catalogue of Microorganisms (GCM) 10K type strain sequencing project: providing services to taxonomists for standard genome sequencing and annotation.</title>
        <authorList>
            <consortium name="The Broad Institute Genomics Platform"/>
            <consortium name="The Broad Institute Genome Sequencing Center for Infectious Disease"/>
            <person name="Wu L."/>
            <person name="Ma J."/>
        </authorList>
    </citation>
    <scope>NUCLEOTIDE SEQUENCE [LARGE SCALE GENOMIC DNA]</scope>
    <source>
        <strain evidence="12">KCTC 42964</strain>
    </source>
</reference>
<feature type="domain" description="Tripartite ATP-independent periplasmic transporters DctQ component" evidence="10">
    <location>
        <begin position="23"/>
        <end position="152"/>
    </location>
</feature>
<keyword evidence="6 9" id="KW-1133">Transmembrane helix</keyword>
<evidence type="ECO:0000256" key="1">
    <source>
        <dbReference type="ARBA" id="ARBA00004429"/>
    </source>
</evidence>
<keyword evidence="3" id="KW-1003">Cell membrane</keyword>
<feature type="transmembrane region" description="Helical" evidence="9">
    <location>
        <begin position="85"/>
        <end position="111"/>
    </location>
</feature>
<evidence type="ECO:0000313" key="11">
    <source>
        <dbReference type="EMBL" id="MFC3230470.1"/>
    </source>
</evidence>
<sequence length="172" mass="18616">MQKLYAFALRLEAVLAGTFLLLMVALIFTGGVARMLHHPLNWTIDLATCFFAWAAFLCADIAWRRDALVAIDLLGERAPARLRQALAYANLVILTAFLGYVIYAGAVLSWVSRARSFQGIPEVSYSWVTMSLPVGGLLLLVTTLLKLRDRLRADGLVRGAPASPGGPSGRGG</sequence>
<evidence type="ECO:0000256" key="7">
    <source>
        <dbReference type="ARBA" id="ARBA00023136"/>
    </source>
</evidence>
<dbReference type="RefSeq" id="WP_379905668.1">
    <property type="nucleotide sequence ID" value="NZ_JBHRTR010000046.1"/>
</dbReference>
<feature type="transmembrane region" description="Helical" evidence="9">
    <location>
        <begin position="42"/>
        <end position="64"/>
    </location>
</feature>
<keyword evidence="12" id="KW-1185">Reference proteome</keyword>
<evidence type="ECO:0000256" key="9">
    <source>
        <dbReference type="RuleBase" id="RU369079"/>
    </source>
</evidence>
<evidence type="ECO:0000256" key="2">
    <source>
        <dbReference type="ARBA" id="ARBA00022448"/>
    </source>
</evidence>
<dbReference type="InterPro" id="IPR055348">
    <property type="entry name" value="DctQ"/>
</dbReference>
<evidence type="ECO:0000256" key="3">
    <source>
        <dbReference type="ARBA" id="ARBA00022475"/>
    </source>
</evidence>
<dbReference type="InterPro" id="IPR007387">
    <property type="entry name" value="TRAP_DctQ"/>
</dbReference>
<comment type="subcellular location">
    <subcellularLocation>
        <location evidence="1 9">Cell inner membrane</location>
        <topology evidence="1 9">Multi-pass membrane protein</topology>
    </subcellularLocation>
</comment>
<gene>
    <name evidence="11" type="ORF">ACFOGJ_24695</name>
</gene>
<name>A0ABV7L788_9PROT</name>
<evidence type="ECO:0000256" key="8">
    <source>
        <dbReference type="ARBA" id="ARBA00038436"/>
    </source>
</evidence>
<feature type="transmembrane region" description="Helical" evidence="9">
    <location>
        <begin position="12"/>
        <end position="36"/>
    </location>
</feature>
<dbReference type="PANTHER" id="PTHR35011">
    <property type="entry name" value="2,3-DIKETO-L-GULONATE TRAP TRANSPORTER SMALL PERMEASE PROTEIN YIAM"/>
    <property type="match status" value="1"/>
</dbReference>
<dbReference type="PANTHER" id="PTHR35011:SF2">
    <property type="entry name" value="2,3-DIKETO-L-GULONATE TRAP TRANSPORTER SMALL PERMEASE PROTEIN YIAM"/>
    <property type="match status" value="1"/>
</dbReference>